<feature type="domain" description="R13L1/DRL21-like LRR repeat region" evidence="1">
    <location>
        <begin position="478"/>
        <end position="545"/>
    </location>
</feature>
<dbReference type="PANTHER" id="PTHR47186">
    <property type="entry name" value="LEUCINE-RICH REPEAT-CONTAINING PROTEIN 57"/>
    <property type="match status" value="1"/>
</dbReference>
<reference evidence="2 3" key="1">
    <citation type="submission" date="2024-11" db="EMBL/GenBank/DDBJ databases">
        <title>A near-complete genome assembly of Cinchona calisaya.</title>
        <authorList>
            <person name="Lian D.C."/>
            <person name="Zhao X.W."/>
            <person name="Wei L."/>
        </authorList>
    </citation>
    <scope>NUCLEOTIDE SEQUENCE [LARGE SCALE GENOMIC DNA]</scope>
    <source>
        <tissue evidence="2">Nenye</tissue>
    </source>
</reference>
<dbReference type="SUPFAM" id="SSF52047">
    <property type="entry name" value="RNI-like"/>
    <property type="match status" value="1"/>
</dbReference>
<dbReference type="Gene3D" id="3.80.10.10">
    <property type="entry name" value="Ribonuclease Inhibitor"/>
    <property type="match status" value="3"/>
</dbReference>
<comment type="caution">
    <text evidence="2">The sequence shown here is derived from an EMBL/GenBank/DDBJ whole genome shotgun (WGS) entry which is preliminary data.</text>
</comment>
<evidence type="ECO:0000313" key="2">
    <source>
        <dbReference type="EMBL" id="KAL3506741.1"/>
    </source>
</evidence>
<keyword evidence="3" id="KW-1185">Reference proteome</keyword>
<gene>
    <name evidence="2" type="ORF">ACH5RR_032123</name>
</gene>
<evidence type="ECO:0000313" key="3">
    <source>
        <dbReference type="Proteomes" id="UP001630127"/>
    </source>
</evidence>
<protein>
    <recommendedName>
        <fullName evidence="1">R13L1/DRL21-like LRR repeat region domain-containing protein</fullName>
    </recommendedName>
</protein>
<dbReference type="InterPro" id="IPR056789">
    <property type="entry name" value="LRR_R13L1-DRL21"/>
</dbReference>
<accession>A0ABD2YJ60</accession>
<dbReference type="InterPro" id="IPR032675">
    <property type="entry name" value="LRR_dom_sf"/>
</dbReference>
<dbReference type="PANTHER" id="PTHR47186:SF19">
    <property type="entry name" value="LEUCINE-RICH REPEAT-CONTAINING PROTEIN 2"/>
    <property type="match status" value="1"/>
</dbReference>
<proteinExistence type="predicted"/>
<dbReference type="EMBL" id="JBJUIK010000013">
    <property type="protein sequence ID" value="KAL3506741.1"/>
    <property type="molecule type" value="Genomic_DNA"/>
</dbReference>
<dbReference type="SUPFAM" id="SSF52058">
    <property type="entry name" value="L domain-like"/>
    <property type="match status" value="1"/>
</dbReference>
<evidence type="ECO:0000259" key="1">
    <source>
        <dbReference type="Pfam" id="PF25019"/>
    </source>
</evidence>
<dbReference type="Pfam" id="PF25019">
    <property type="entry name" value="LRR_R13L1-DRL21"/>
    <property type="match status" value="2"/>
</dbReference>
<feature type="domain" description="R13L1/DRL21-like LRR repeat region" evidence="1">
    <location>
        <begin position="27"/>
        <end position="148"/>
    </location>
</feature>
<dbReference type="Proteomes" id="UP001630127">
    <property type="component" value="Unassembled WGS sequence"/>
</dbReference>
<sequence>MPSELGQLACLRTLPFSNLGENKGQKIEELRNLKYLSGRLEIGNLGLVNDKEGAECANLSEKPNIHELTFAWCENRRDQSRDNGVLEGLKPHPNLKGLIVNNFMGNQLSSWISELRNLVKLKLSNCRRCKEIPALGHLLFLQHLELVGLDDITSIGPSFYGYDNTDGSSNNSGSGQVVVKLFRALKCLVLNDMANLIEWMGFEADMMAPIAPVVVFPILEELIIHRCPKLTTVPSQFTSLKKLEINYVNHGLQVLTKICSKVITLTHLLLNTVQGLTSLPEWLLHNNTNLTKLSLFNCLDLEYVVSHNRDFSACFQTLEIHSRVLMSHNTDGLGSLESLYILRCPKLKSIQIQSRYLISLQHLIISECDGLIHLSTDIIMSSTSLDRFEVSKCSNLISFPINLEQTHSLSFLRLSECVKLANIPKGICCLTNLWHLEIGPFSNSLDFNSFRDVFNGLEQLSKSLLRLHLYGWPHWESLPDQLQHLSALQEFKLSDFGVISLPDWFGKLFSLEKLCVYRCEKLEYLPTEIAMRRLTKLSQLYIVDCPLLKERCRTQSDSNPEWCKISRIPEIMIPGVQIERKYF</sequence>
<organism evidence="2 3">
    <name type="scientific">Cinchona calisaya</name>
    <dbReference type="NCBI Taxonomy" id="153742"/>
    <lineage>
        <taxon>Eukaryota</taxon>
        <taxon>Viridiplantae</taxon>
        <taxon>Streptophyta</taxon>
        <taxon>Embryophyta</taxon>
        <taxon>Tracheophyta</taxon>
        <taxon>Spermatophyta</taxon>
        <taxon>Magnoliopsida</taxon>
        <taxon>eudicotyledons</taxon>
        <taxon>Gunneridae</taxon>
        <taxon>Pentapetalae</taxon>
        <taxon>asterids</taxon>
        <taxon>lamiids</taxon>
        <taxon>Gentianales</taxon>
        <taxon>Rubiaceae</taxon>
        <taxon>Cinchonoideae</taxon>
        <taxon>Cinchoneae</taxon>
        <taxon>Cinchona</taxon>
    </lineage>
</organism>
<name>A0ABD2YJ60_9GENT</name>
<dbReference type="AlphaFoldDB" id="A0ABD2YJ60"/>